<organism evidence="1 2">
    <name type="scientific">Brassica carinata</name>
    <name type="common">Ethiopian mustard</name>
    <name type="synonym">Abyssinian cabbage</name>
    <dbReference type="NCBI Taxonomy" id="52824"/>
    <lineage>
        <taxon>Eukaryota</taxon>
        <taxon>Viridiplantae</taxon>
        <taxon>Streptophyta</taxon>
        <taxon>Embryophyta</taxon>
        <taxon>Tracheophyta</taxon>
        <taxon>Spermatophyta</taxon>
        <taxon>Magnoliopsida</taxon>
        <taxon>eudicotyledons</taxon>
        <taxon>Gunneridae</taxon>
        <taxon>Pentapetalae</taxon>
        <taxon>rosids</taxon>
        <taxon>malvids</taxon>
        <taxon>Brassicales</taxon>
        <taxon>Brassicaceae</taxon>
        <taxon>Brassiceae</taxon>
        <taxon>Brassica</taxon>
    </lineage>
</organism>
<evidence type="ECO:0000313" key="2">
    <source>
        <dbReference type="Proteomes" id="UP000886595"/>
    </source>
</evidence>
<keyword evidence="2" id="KW-1185">Reference proteome</keyword>
<gene>
    <name evidence="1" type="ORF">Bca52824_004779</name>
</gene>
<dbReference type="EMBL" id="JAAMPC010000001">
    <property type="protein sequence ID" value="KAG2333599.1"/>
    <property type="molecule type" value="Genomic_DNA"/>
</dbReference>
<dbReference type="AlphaFoldDB" id="A0A8X7WM97"/>
<dbReference type="Proteomes" id="UP000886595">
    <property type="component" value="Unassembled WGS sequence"/>
</dbReference>
<evidence type="ECO:0000313" key="1">
    <source>
        <dbReference type="EMBL" id="KAG2333599.1"/>
    </source>
</evidence>
<name>A0A8X7WM97_BRACI</name>
<protein>
    <submittedName>
        <fullName evidence="1">Uncharacterized protein</fullName>
    </submittedName>
</protein>
<accession>A0A8X7WM97</accession>
<sequence>MTNHRRAPSFNPTTEEDNAILCCFSSRSTGDTSACTVSYPISALQLQCCSLDVNRYVSAIFCQPGPENTLAGLLQFQSEIETCSSSAVCHHGICHQVLQKTKKKTFQLNRLPGLSEDLKTMRKIRFVVNDPYVMIN</sequence>
<comment type="caution">
    <text evidence="1">The sequence shown here is derived from an EMBL/GenBank/DDBJ whole genome shotgun (WGS) entry which is preliminary data.</text>
</comment>
<proteinExistence type="predicted"/>
<reference evidence="1 2" key="1">
    <citation type="submission" date="2020-02" db="EMBL/GenBank/DDBJ databases">
        <authorList>
            <person name="Ma Q."/>
            <person name="Huang Y."/>
            <person name="Song X."/>
            <person name="Pei D."/>
        </authorList>
    </citation>
    <scope>NUCLEOTIDE SEQUENCE [LARGE SCALE GENOMIC DNA]</scope>
    <source>
        <strain evidence="1">Sxm20200214</strain>
        <tissue evidence="1">Leaf</tissue>
    </source>
</reference>